<proteinExistence type="predicted"/>
<dbReference type="InterPro" id="IPR027417">
    <property type="entry name" value="P-loop_NTPase"/>
</dbReference>
<evidence type="ECO:0000313" key="1">
    <source>
        <dbReference type="EMBL" id="KOF92293.1"/>
    </source>
</evidence>
<sequence length="95" mass="10532">MIVSLYDPVIETEVAAGPYAGSTLLIPIIPHVSQEMEFPLPFTGKRFPVKPAFALTCNKAEGQTFKEIGIFLPTQLFSIGQLYVALFRVKKMETV</sequence>
<gene>
    <name evidence="1" type="ORF">OCBIM_22006957mg</name>
</gene>
<protein>
    <recommendedName>
        <fullName evidence="2">ATP-dependent DNA helicase</fullName>
    </recommendedName>
</protein>
<dbReference type="STRING" id="37653.A0A0L8HSQ6"/>
<evidence type="ECO:0008006" key="2">
    <source>
        <dbReference type="Google" id="ProtNLM"/>
    </source>
</evidence>
<dbReference type="AlphaFoldDB" id="A0A0L8HSQ6"/>
<accession>A0A0L8HSQ6</accession>
<organism evidence="1">
    <name type="scientific">Octopus bimaculoides</name>
    <name type="common">California two-spotted octopus</name>
    <dbReference type="NCBI Taxonomy" id="37653"/>
    <lineage>
        <taxon>Eukaryota</taxon>
        <taxon>Metazoa</taxon>
        <taxon>Spiralia</taxon>
        <taxon>Lophotrochozoa</taxon>
        <taxon>Mollusca</taxon>
        <taxon>Cephalopoda</taxon>
        <taxon>Coleoidea</taxon>
        <taxon>Octopodiformes</taxon>
        <taxon>Octopoda</taxon>
        <taxon>Incirrata</taxon>
        <taxon>Octopodidae</taxon>
        <taxon>Octopus</taxon>
    </lineage>
</organism>
<name>A0A0L8HSQ6_OCTBM</name>
<dbReference type="EMBL" id="KQ417367">
    <property type="protein sequence ID" value="KOF92293.1"/>
    <property type="molecule type" value="Genomic_DNA"/>
</dbReference>
<reference evidence="1" key="1">
    <citation type="submission" date="2015-07" db="EMBL/GenBank/DDBJ databases">
        <title>MeaNS - Measles Nucleotide Surveillance Program.</title>
        <authorList>
            <person name="Tran T."/>
            <person name="Druce J."/>
        </authorList>
    </citation>
    <scope>NUCLEOTIDE SEQUENCE</scope>
    <source>
        <strain evidence="1">UCB-OBI-ISO-001</strain>
        <tissue evidence="1">Gonad</tissue>
    </source>
</reference>
<dbReference type="SUPFAM" id="SSF52540">
    <property type="entry name" value="P-loop containing nucleoside triphosphate hydrolases"/>
    <property type="match status" value="1"/>
</dbReference>